<dbReference type="RefSeq" id="WP_204467197.1">
    <property type="nucleotide sequence ID" value="NZ_JAFBCV010000010.1"/>
</dbReference>
<dbReference type="Proteomes" id="UP001179280">
    <property type="component" value="Unassembled WGS sequence"/>
</dbReference>
<gene>
    <name evidence="6" type="ORF">JOC54_003174</name>
</gene>
<dbReference type="Pfam" id="PF00356">
    <property type="entry name" value="LacI"/>
    <property type="match status" value="1"/>
</dbReference>
<comment type="caution">
    <text evidence="6">The sequence shown here is derived from an EMBL/GenBank/DDBJ whole genome shotgun (WGS) entry which is preliminary data.</text>
</comment>
<dbReference type="InterPro" id="IPR010982">
    <property type="entry name" value="Lambda_DNA-bd_dom_sf"/>
</dbReference>
<feature type="domain" description="HTH lacI-type" evidence="5">
    <location>
        <begin position="2"/>
        <end position="56"/>
    </location>
</feature>
<dbReference type="SMART" id="SM00354">
    <property type="entry name" value="HTH_LACI"/>
    <property type="match status" value="1"/>
</dbReference>
<dbReference type="InterPro" id="IPR028082">
    <property type="entry name" value="Peripla_BP_I"/>
</dbReference>
<sequence length="331" mass="36242">MTTIKDVAKYANVSVATVSRVLNQKGYVSKEAEKNVTAAIDALNYKPNAIARTLYHKTSGMIGLLIPDIANPFFPELARSIEDVALKKGYTVVLCNTDSELGKEQQYVRALQQKYVDGLILATGSGSYEHYHSLDLPVVALDRFISKDIPTVVSDNKNGARTATMHLIEQGCRFIAHLRGPKGLAPADDRYEGFKEVVEESGIAHIIVETGFHIEKAEDEVQRLLKQHPSVDGIFAGSDVTAAGAMKAAHTLKLDIPSRIQIVGFDGILFGDMLVPSLTTVQQPIVEMGERSVELLVQLIEKKPLLSYRHELPTTMKLRGTTKGSGIDDKT</sequence>
<dbReference type="PANTHER" id="PTHR30146">
    <property type="entry name" value="LACI-RELATED TRANSCRIPTIONAL REPRESSOR"/>
    <property type="match status" value="1"/>
</dbReference>
<evidence type="ECO:0000256" key="1">
    <source>
        <dbReference type="ARBA" id="ARBA00022491"/>
    </source>
</evidence>
<dbReference type="SUPFAM" id="SSF47413">
    <property type="entry name" value="lambda repressor-like DNA-binding domains"/>
    <property type="match status" value="1"/>
</dbReference>
<proteinExistence type="predicted"/>
<dbReference type="CDD" id="cd01392">
    <property type="entry name" value="HTH_LacI"/>
    <property type="match status" value="1"/>
</dbReference>
<dbReference type="SUPFAM" id="SSF53822">
    <property type="entry name" value="Periplasmic binding protein-like I"/>
    <property type="match status" value="1"/>
</dbReference>
<dbReference type="Gene3D" id="3.40.50.2300">
    <property type="match status" value="2"/>
</dbReference>
<evidence type="ECO:0000313" key="6">
    <source>
        <dbReference type="EMBL" id="MBM7839894.1"/>
    </source>
</evidence>
<dbReference type="PRINTS" id="PR00036">
    <property type="entry name" value="HTHLACI"/>
</dbReference>
<dbReference type="PANTHER" id="PTHR30146:SF95">
    <property type="entry name" value="RIBOSE OPERON REPRESSOR"/>
    <property type="match status" value="1"/>
</dbReference>
<dbReference type="CDD" id="cd06291">
    <property type="entry name" value="PBP1_Qymf-like"/>
    <property type="match status" value="1"/>
</dbReference>
<dbReference type="Pfam" id="PF00532">
    <property type="entry name" value="Peripla_BP_1"/>
    <property type="match status" value="1"/>
</dbReference>
<keyword evidence="1" id="KW-0678">Repressor</keyword>
<keyword evidence="3" id="KW-0238">DNA-binding</keyword>
<evidence type="ECO:0000256" key="4">
    <source>
        <dbReference type="ARBA" id="ARBA00023163"/>
    </source>
</evidence>
<evidence type="ECO:0000256" key="3">
    <source>
        <dbReference type="ARBA" id="ARBA00023125"/>
    </source>
</evidence>
<dbReference type="Gene3D" id="1.10.260.40">
    <property type="entry name" value="lambda repressor-like DNA-binding domains"/>
    <property type="match status" value="1"/>
</dbReference>
<dbReference type="InterPro" id="IPR000843">
    <property type="entry name" value="HTH_LacI"/>
</dbReference>
<keyword evidence="4" id="KW-0804">Transcription</keyword>
<accession>A0ABS2SWM5</accession>
<name>A0ABS2SWM5_9BACI</name>
<organism evidence="6 7">
    <name type="scientific">Shouchella xiaoxiensis</name>
    <dbReference type="NCBI Taxonomy" id="766895"/>
    <lineage>
        <taxon>Bacteria</taxon>
        <taxon>Bacillati</taxon>
        <taxon>Bacillota</taxon>
        <taxon>Bacilli</taxon>
        <taxon>Bacillales</taxon>
        <taxon>Bacillaceae</taxon>
        <taxon>Shouchella</taxon>
    </lineage>
</organism>
<dbReference type="PROSITE" id="PS00356">
    <property type="entry name" value="HTH_LACI_1"/>
    <property type="match status" value="1"/>
</dbReference>
<keyword evidence="7" id="KW-1185">Reference proteome</keyword>
<dbReference type="EMBL" id="JAFBCV010000010">
    <property type="protein sequence ID" value="MBM7839894.1"/>
    <property type="molecule type" value="Genomic_DNA"/>
</dbReference>
<keyword evidence="2" id="KW-0805">Transcription regulation</keyword>
<dbReference type="InterPro" id="IPR001761">
    <property type="entry name" value="Peripla_BP/Lac1_sug-bd_dom"/>
</dbReference>
<protein>
    <submittedName>
        <fullName evidence="6">LacI family transcriptional regulator</fullName>
    </submittedName>
</protein>
<evidence type="ECO:0000313" key="7">
    <source>
        <dbReference type="Proteomes" id="UP001179280"/>
    </source>
</evidence>
<evidence type="ECO:0000256" key="2">
    <source>
        <dbReference type="ARBA" id="ARBA00023015"/>
    </source>
</evidence>
<dbReference type="PROSITE" id="PS50932">
    <property type="entry name" value="HTH_LACI_2"/>
    <property type="match status" value="1"/>
</dbReference>
<reference evidence="6" key="1">
    <citation type="submission" date="2021-01" db="EMBL/GenBank/DDBJ databases">
        <title>Genomic Encyclopedia of Type Strains, Phase IV (KMG-IV): sequencing the most valuable type-strain genomes for metagenomic binning, comparative biology and taxonomic classification.</title>
        <authorList>
            <person name="Goeker M."/>
        </authorList>
    </citation>
    <scope>NUCLEOTIDE SEQUENCE</scope>
    <source>
        <strain evidence="6">DSM 21943</strain>
    </source>
</reference>
<evidence type="ECO:0000259" key="5">
    <source>
        <dbReference type="PROSITE" id="PS50932"/>
    </source>
</evidence>